<proteinExistence type="predicted"/>
<gene>
    <name evidence="1" type="ORF">CODIS_04130</name>
</gene>
<protein>
    <submittedName>
        <fullName evidence="1">Uncharacterized protein</fullName>
    </submittedName>
</protein>
<reference evidence="1 2" key="1">
    <citation type="submission" date="2016-06" db="EMBL/GenBank/DDBJ databases">
        <title>Genome sequence of endosymbiont of Candidatus Endolucinida thiodiazotropha.</title>
        <authorList>
            <person name="Poehlein A."/>
            <person name="Koenig S."/>
            <person name="Heiden S.E."/>
            <person name="Thuermer A."/>
            <person name="Voget S."/>
            <person name="Daniel R."/>
            <person name="Markert S."/>
            <person name="Gros O."/>
            <person name="Schweder T."/>
        </authorList>
    </citation>
    <scope>NUCLEOTIDE SEQUENCE [LARGE SCALE GENOMIC DNA]</scope>
    <source>
        <strain evidence="1 2">COS</strain>
    </source>
</reference>
<name>A0A7Z0VQH4_9GAMM</name>
<organism evidence="1 2">
    <name type="scientific">Candidatus Thiodiazotropha endolucinida</name>
    <dbReference type="NCBI Taxonomy" id="1655433"/>
    <lineage>
        <taxon>Bacteria</taxon>
        <taxon>Pseudomonadati</taxon>
        <taxon>Pseudomonadota</taxon>
        <taxon>Gammaproteobacteria</taxon>
        <taxon>Chromatiales</taxon>
        <taxon>Sedimenticolaceae</taxon>
        <taxon>Candidatus Thiodiazotropha</taxon>
    </lineage>
</organism>
<evidence type="ECO:0000313" key="1">
    <source>
        <dbReference type="EMBL" id="ODJ89314.1"/>
    </source>
</evidence>
<keyword evidence="2" id="KW-1185">Reference proteome</keyword>
<dbReference type="EMBL" id="MARB01000002">
    <property type="protein sequence ID" value="ODJ89314.1"/>
    <property type="molecule type" value="Genomic_DNA"/>
</dbReference>
<dbReference type="Proteomes" id="UP000094769">
    <property type="component" value="Unassembled WGS sequence"/>
</dbReference>
<accession>A0A7Z0VQH4</accession>
<comment type="caution">
    <text evidence="1">The sequence shown here is derived from an EMBL/GenBank/DDBJ whole genome shotgun (WGS) entry which is preliminary data.</text>
</comment>
<dbReference type="RefSeq" id="WP_162420085.1">
    <property type="nucleotide sequence ID" value="NZ_MARB01000002.1"/>
</dbReference>
<dbReference type="AlphaFoldDB" id="A0A7Z0VQH4"/>
<evidence type="ECO:0000313" key="2">
    <source>
        <dbReference type="Proteomes" id="UP000094769"/>
    </source>
</evidence>
<sequence length="164" mass="18687">MKKLAYTILTVGEAIEATGSVADLLREIPYFLTYGIPNRRVINSVLRKGIIDSGMSGGVEWEPFEIDEREFSDVVSSLSDSGSEILSLPQWVATEDDLLVWIYEKEHGVPAKEHKQLQDACRNTEFEISRVEDQGEDELVESLHLRYIDESNALVEFIDKHMKR</sequence>